<evidence type="ECO:0000256" key="3">
    <source>
        <dbReference type="ARBA" id="ARBA00022741"/>
    </source>
</evidence>
<keyword evidence="2" id="KW-0813">Transport</keyword>
<comment type="similarity">
    <text evidence="1">Belongs to the ABC transporter superfamily.</text>
</comment>
<dbReference type="SMART" id="SM00382">
    <property type="entry name" value="AAA"/>
    <property type="match status" value="1"/>
</dbReference>
<dbReference type="InterPro" id="IPR027417">
    <property type="entry name" value="P-loop_NTPase"/>
</dbReference>
<evidence type="ECO:0000256" key="1">
    <source>
        <dbReference type="ARBA" id="ARBA00005417"/>
    </source>
</evidence>
<keyword evidence="7" id="KW-1185">Reference proteome</keyword>
<organism evidence="6 7">
    <name type="scientific">Bifidobacterium favimelis</name>
    <dbReference type="NCBI Taxonomy" id="3122979"/>
    <lineage>
        <taxon>Bacteria</taxon>
        <taxon>Bacillati</taxon>
        <taxon>Actinomycetota</taxon>
        <taxon>Actinomycetes</taxon>
        <taxon>Bifidobacteriales</taxon>
        <taxon>Bifidobacteriaceae</taxon>
        <taxon>Bifidobacterium</taxon>
    </lineage>
</organism>
<accession>A0ABU8ZQY0</accession>
<protein>
    <submittedName>
        <fullName evidence="6">ATP-binding cassette domain-containing protein</fullName>
    </submittedName>
</protein>
<dbReference type="Gene3D" id="3.40.50.300">
    <property type="entry name" value="P-loop containing nucleotide triphosphate hydrolases"/>
    <property type="match status" value="1"/>
</dbReference>
<dbReference type="CDD" id="cd03225">
    <property type="entry name" value="ABC_cobalt_CbiO_domain1"/>
    <property type="match status" value="1"/>
</dbReference>
<dbReference type="Pfam" id="PF00005">
    <property type="entry name" value="ABC_tran"/>
    <property type="match status" value="1"/>
</dbReference>
<evidence type="ECO:0000256" key="4">
    <source>
        <dbReference type="ARBA" id="ARBA00022840"/>
    </source>
</evidence>
<keyword evidence="4 6" id="KW-0067">ATP-binding</keyword>
<dbReference type="GO" id="GO:0005524">
    <property type="term" value="F:ATP binding"/>
    <property type="evidence" value="ECO:0007669"/>
    <property type="project" value="UniProtKB-KW"/>
</dbReference>
<evidence type="ECO:0000313" key="7">
    <source>
        <dbReference type="Proteomes" id="UP001373159"/>
    </source>
</evidence>
<dbReference type="RefSeq" id="WP_340469965.1">
    <property type="nucleotide sequence ID" value="NZ_JBANBB010000002.1"/>
</dbReference>
<feature type="domain" description="ABC transporter" evidence="5">
    <location>
        <begin position="3"/>
        <end position="236"/>
    </location>
</feature>
<gene>
    <name evidence="6" type="ORF">V8P97_07155</name>
</gene>
<dbReference type="EMBL" id="JBANBB010000002">
    <property type="protein sequence ID" value="MEK0307236.1"/>
    <property type="molecule type" value="Genomic_DNA"/>
</dbReference>
<dbReference type="InterPro" id="IPR003439">
    <property type="entry name" value="ABC_transporter-like_ATP-bd"/>
</dbReference>
<evidence type="ECO:0000256" key="2">
    <source>
        <dbReference type="ARBA" id="ARBA00022448"/>
    </source>
</evidence>
<reference evidence="6 7" key="1">
    <citation type="submission" date="2024-02" db="EMBL/GenBank/DDBJ databases">
        <title>Bifidobacterium honeyensis sp. nov., isolated from the comb honey.</title>
        <authorList>
            <person name="Liu W."/>
            <person name="Li Y."/>
        </authorList>
    </citation>
    <scope>NUCLEOTIDE SEQUENCE [LARGE SCALE GENOMIC DNA]</scope>
    <source>
        <strain evidence="6 7">IMAU50988</strain>
    </source>
</reference>
<comment type="caution">
    <text evidence="6">The sequence shown here is derived from an EMBL/GenBank/DDBJ whole genome shotgun (WGS) entry which is preliminary data.</text>
</comment>
<dbReference type="PANTHER" id="PTHR43553">
    <property type="entry name" value="HEAVY METAL TRANSPORTER"/>
    <property type="match status" value="1"/>
</dbReference>
<keyword evidence="3" id="KW-0547">Nucleotide-binding</keyword>
<dbReference type="InterPro" id="IPR050095">
    <property type="entry name" value="ECF_ABC_transporter_ATP-bd"/>
</dbReference>
<name>A0ABU8ZQY0_9BIFI</name>
<dbReference type="SUPFAM" id="SSF52540">
    <property type="entry name" value="P-loop containing nucleoside triphosphate hydrolases"/>
    <property type="match status" value="1"/>
</dbReference>
<evidence type="ECO:0000313" key="6">
    <source>
        <dbReference type="EMBL" id="MEK0307236.1"/>
    </source>
</evidence>
<dbReference type="InterPro" id="IPR015856">
    <property type="entry name" value="ABC_transpr_CbiO/EcfA_su"/>
</dbReference>
<dbReference type="PROSITE" id="PS50893">
    <property type="entry name" value="ABC_TRANSPORTER_2"/>
    <property type="match status" value="1"/>
</dbReference>
<proteinExistence type="inferred from homology"/>
<dbReference type="InterPro" id="IPR003593">
    <property type="entry name" value="AAA+_ATPase"/>
</dbReference>
<sequence>MKIVIDNLGHVYPNGHKALDGVDLTLEGGRPVALIGQNGAGKTTLAKHMNGILKPTSGRVLVDGEDVRTAPTSYWSRKVGYIFQNPDDQLFLDSVRKEFEFGPRQIGMSADETRARMDRVARLVGLEDRLDTHPFDLSPTDKKFCTIGSVLMMDTGALIFDEPTCGQDRAGNERLAAIISRLSGEGRLCITISHDMKFVTRNFPRVVLMHRGRVLMDGPREEVFTQADVLRQAYVTPPPITRVAQKAGLDGAVFTVPAFVQALKAARARNQDCRTSEACEDRQEKE</sequence>
<dbReference type="Proteomes" id="UP001373159">
    <property type="component" value="Unassembled WGS sequence"/>
</dbReference>
<evidence type="ECO:0000259" key="5">
    <source>
        <dbReference type="PROSITE" id="PS50893"/>
    </source>
</evidence>